<feature type="domain" description="FAD/NAD(P)-binding" evidence="1">
    <location>
        <begin position="7"/>
        <end position="54"/>
    </location>
</feature>
<dbReference type="Proteomes" id="UP000471082">
    <property type="component" value="Unassembled WGS sequence"/>
</dbReference>
<dbReference type="Gene3D" id="3.50.50.60">
    <property type="entry name" value="FAD/NAD(P)-binding domain"/>
    <property type="match status" value="1"/>
</dbReference>
<name>A0A7X5N207_XANPE</name>
<dbReference type="InterPro" id="IPR036188">
    <property type="entry name" value="FAD/NAD-bd_sf"/>
</dbReference>
<comment type="caution">
    <text evidence="2">The sequence shown here is derived from an EMBL/GenBank/DDBJ whole genome shotgun (WGS) entry which is preliminary data.</text>
</comment>
<evidence type="ECO:0000259" key="1">
    <source>
        <dbReference type="Pfam" id="PF07992"/>
    </source>
</evidence>
<dbReference type="AlphaFoldDB" id="A0A7X5N207"/>
<evidence type="ECO:0000313" key="3">
    <source>
        <dbReference type="Proteomes" id="UP000471082"/>
    </source>
</evidence>
<proteinExistence type="predicted"/>
<dbReference type="EMBL" id="JAAGYU010001116">
    <property type="protein sequence ID" value="NEL79966.1"/>
    <property type="molecule type" value="Genomic_DNA"/>
</dbReference>
<accession>A0A7X5N207</accession>
<dbReference type="PANTHER" id="PTHR43014">
    <property type="entry name" value="MERCURIC REDUCTASE"/>
    <property type="match status" value="1"/>
</dbReference>
<sequence length="55" mass="5530">MNERSCDVIIVGAGTAGLKAYKAAVAHGGDVVIVERGPGGSTCTRVGCMPSKLLI</sequence>
<protein>
    <submittedName>
        <fullName evidence="2">FAD-dependent oxidoreductase</fullName>
    </submittedName>
</protein>
<dbReference type="GO" id="GO:0050660">
    <property type="term" value="F:flavin adenine dinucleotide binding"/>
    <property type="evidence" value="ECO:0007669"/>
    <property type="project" value="TreeGrafter"/>
</dbReference>
<feature type="non-terminal residue" evidence="2">
    <location>
        <position position="55"/>
    </location>
</feature>
<gene>
    <name evidence="2" type="ORF">G3W61_27445</name>
</gene>
<dbReference type="Pfam" id="PF07992">
    <property type="entry name" value="Pyr_redox_2"/>
    <property type="match status" value="1"/>
</dbReference>
<evidence type="ECO:0000313" key="2">
    <source>
        <dbReference type="EMBL" id="NEL79966.1"/>
    </source>
</evidence>
<reference evidence="2 3" key="1">
    <citation type="submission" date="2019-11" db="EMBL/GenBank/DDBJ databases">
        <title>Genome-resolved metagenomics to study the prevalence of co-infection and intraspecific heterogeneity among plant pathogen metapopulations.</title>
        <authorList>
            <person name="Newberry E."/>
            <person name="Bhandari R."/>
            <person name="Kemble J."/>
            <person name="Sikora E."/>
            <person name="Potnis N."/>
        </authorList>
    </citation>
    <scope>NUCLEOTIDE SEQUENCE [LARGE SCALE GENOMIC DNA]</scope>
    <source>
        <strain evidence="2">Xp_Tom_Tuscaloosa_18b</strain>
    </source>
</reference>
<dbReference type="PANTHER" id="PTHR43014:SF4">
    <property type="entry name" value="PYRIDINE NUCLEOTIDE-DISULFIDE OXIDOREDUCTASE RCLA-RELATED"/>
    <property type="match status" value="1"/>
</dbReference>
<dbReference type="InterPro" id="IPR023753">
    <property type="entry name" value="FAD/NAD-binding_dom"/>
</dbReference>
<dbReference type="PRINTS" id="PR00411">
    <property type="entry name" value="PNDRDTASEI"/>
</dbReference>
<dbReference type="GO" id="GO:0003955">
    <property type="term" value="F:NAD(P)H dehydrogenase (quinone) activity"/>
    <property type="evidence" value="ECO:0007669"/>
    <property type="project" value="TreeGrafter"/>
</dbReference>
<organism evidence="2 3">
    <name type="scientific">Xanthomonas perforans</name>
    <dbReference type="NCBI Taxonomy" id="442694"/>
    <lineage>
        <taxon>Bacteria</taxon>
        <taxon>Pseudomonadati</taxon>
        <taxon>Pseudomonadota</taxon>
        <taxon>Gammaproteobacteria</taxon>
        <taxon>Lysobacterales</taxon>
        <taxon>Lysobacteraceae</taxon>
        <taxon>Xanthomonas</taxon>
    </lineage>
</organism>
<dbReference type="SUPFAM" id="SSF51905">
    <property type="entry name" value="FAD/NAD(P)-binding domain"/>
    <property type="match status" value="1"/>
</dbReference>